<dbReference type="SMART" id="SM00481">
    <property type="entry name" value="POLIIIAc"/>
    <property type="match status" value="1"/>
</dbReference>
<dbReference type="InterPro" id="IPR016195">
    <property type="entry name" value="Pol/histidinol_Pase-like"/>
</dbReference>
<evidence type="ECO:0000313" key="2">
    <source>
        <dbReference type="EMBL" id="CAB4899259.1"/>
    </source>
</evidence>
<dbReference type="GO" id="GO:0004534">
    <property type="term" value="F:5'-3' RNA exonuclease activity"/>
    <property type="evidence" value="ECO:0007669"/>
    <property type="project" value="TreeGrafter"/>
</dbReference>
<proteinExistence type="predicted"/>
<dbReference type="Pfam" id="PF02811">
    <property type="entry name" value="PHP"/>
    <property type="match status" value="1"/>
</dbReference>
<dbReference type="InterPro" id="IPR052018">
    <property type="entry name" value="PHP_domain"/>
</dbReference>
<sequence length="282" mass="30571">MAIDLHTHTTFSDGTDSPTQLINKALAAGISTIGLTDHDSVAGWQEAITALRPGISLVPGAEISCQTPDGISVHILGLLFDPSDTELMQTLEKTRENRHGRMEKIISRINQAGIDISMKDVLEQLSEGATLGRPHLADALVKKGVVASRDEAFTQMLHNNSKYYVAHYSPSPELAIKLIKEAGGVSVIAHPMASHRGRVISLETFGSLIDAGLNGIEVDHRDHSPEEKSQLIELAKQSKLVMTGASDYHGNGKLNLLGEYTTEKAQWLKLEEQASARRVVTV</sequence>
<feature type="domain" description="Polymerase/histidinol phosphatase N-terminal" evidence="1">
    <location>
        <begin position="3"/>
        <end position="67"/>
    </location>
</feature>
<dbReference type="Gene3D" id="3.20.20.140">
    <property type="entry name" value="Metal-dependent hydrolases"/>
    <property type="match status" value="1"/>
</dbReference>
<dbReference type="PANTHER" id="PTHR42924:SF3">
    <property type="entry name" value="POLYMERASE_HISTIDINOL PHOSPHATASE N-TERMINAL DOMAIN-CONTAINING PROTEIN"/>
    <property type="match status" value="1"/>
</dbReference>
<dbReference type="PANTHER" id="PTHR42924">
    <property type="entry name" value="EXONUCLEASE"/>
    <property type="match status" value="1"/>
</dbReference>
<dbReference type="InterPro" id="IPR004013">
    <property type="entry name" value="PHP_dom"/>
</dbReference>
<reference evidence="2" key="1">
    <citation type="submission" date="2020-05" db="EMBL/GenBank/DDBJ databases">
        <authorList>
            <person name="Chiriac C."/>
            <person name="Salcher M."/>
            <person name="Ghai R."/>
            <person name="Kavagutti S V."/>
        </authorList>
    </citation>
    <scope>NUCLEOTIDE SEQUENCE</scope>
</reference>
<gene>
    <name evidence="2" type="ORF">UFOPK3608_00236</name>
</gene>
<dbReference type="EMBL" id="CAFBMP010000006">
    <property type="protein sequence ID" value="CAB4899259.1"/>
    <property type="molecule type" value="Genomic_DNA"/>
</dbReference>
<organism evidence="2">
    <name type="scientific">freshwater metagenome</name>
    <dbReference type="NCBI Taxonomy" id="449393"/>
    <lineage>
        <taxon>unclassified sequences</taxon>
        <taxon>metagenomes</taxon>
        <taxon>ecological metagenomes</taxon>
    </lineage>
</organism>
<dbReference type="Gene3D" id="1.10.150.650">
    <property type="match status" value="1"/>
</dbReference>
<name>A0A6J7G722_9ZZZZ</name>
<dbReference type="AlphaFoldDB" id="A0A6J7G722"/>
<accession>A0A6J7G722</accession>
<dbReference type="InterPro" id="IPR003141">
    <property type="entry name" value="Pol/His_phosphatase_N"/>
</dbReference>
<evidence type="ECO:0000259" key="1">
    <source>
        <dbReference type="SMART" id="SM00481"/>
    </source>
</evidence>
<dbReference type="SUPFAM" id="SSF89550">
    <property type="entry name" value="PHP domain-like"/>
    <property type="match status" value="1"/>
</dbReference>
<dbReference type="GO" id="GO:0035312">
    <property type="term" value="F:5'-3' DNA exonuclease activity"/>
    <property type="evidence" value="ECO:0007669"/>
    <property type="project" value="TreeGrafter"/>
</dbReference>
<dbReference type="CDD" id="cd07438">
    <property type="entry name" value="PHP_HisPPase_AMP"/>
    <property type="match status" value="1"/>
</dbReference>
<protein>
    <submittedName>
        <fullName evidence="2">Unannotated protein</fullName>
    </submittedName>
</protein>